<reference evidence="7 8" key="1">
    <citation type="submission" date="2019-07" db="EMBL/GenBank/DDBJ databases">
        <title>Whole genome shotgun sequence of Cellulomonas soli NBRC 109434.</title>
        <authorList>
            <person name="Hosoyama A."/>
            <person name="Uohara A."/>
            <person name="Ohji S."/>
            <person name="Ichikawa N."/>
        </authorList>
    </citation>
    <scope>NUCLEOTIDE SEQUENCE [LARGE SCALE GENOMIC DNA]</scope>
    <source>
        <strain evidence="7 8">NBRC 109434</strain>
    </source>
</reference>
<dbReference type="Pfam" id="PF03279">
    <property type="entry name" value="Lip_A_acyltrans"/>
    <property type="match status" value="1"/>
</dbReference>
<evidence type="ECO:0000256" key="2">
    <source>
        <dbReference type="ARBA" id="ARBA00022475"/>
    </source>
</evidence>
<dbReference type="Proteomes" id="UP000321798">
    <property type="component" value="Unassembled WGS sequence"/>
</dbReference>
<evidence type="ECO:0000313" key="8">
    <source>
        <dbReference type="Proteomes" id="UP000321798"/>
    </source>
</evidence>
<comment type="subcellular location">
    <subcellularLocation>
        <location evidence="1">Cell inner membrane</location>
    </subcellularLocation>
</comment>
<organism evidence="7 8">
    <name type="scientific">Cellulomonas soli</name>
    <dbReference type="NCBI Taxonomy" id="931535"/>
    <lineage>
        <taxon>Bacteria</taxon>
        <taxon>Bacillati</taxon>
        <taxon>Actinomycetota</taxon>
        <taxon>Actinomycetes</taxon>
        <taxon>Micrococcales</taxon>
        <taxon>Cellulomonadaceae</taxon>
        <taxon>Cellulomonas</taxon>
    </lineage>
</organism>
<keyword evidence="8" id="KW-1185">Reference proteome</keyword>
<dbReference type="AlphaFoldDB" id="A0A512PA48"/>
<keyword evidence="4 7" id="KW-0808">Transferase</keyword>
<protein>
    <submittedName>
        <fullName evidence="7">Lipid A biosynthesis lauroyl acyltransferase</fullName>
    </submittedName>
</protein>
<evidence type="ECO:0000256" key="5">
    <source>
        <dbReference type="ARBA" id="ARBA00023136"/>
    </source>
</evidence>
<keyword evidence="3" id="KW-0997">Cell inner membrane</keyword>
<evidence type="ECO:0000256" key="4">
    <source>
        <dbReference type="ARBA" id="ARBA00022679"/>
    </source>
</evidence>
<evidence type="ECO:0000256" key="6">
    <source>
        <dbReference type="ARBA" id="ARBA00023315"/>
    </source>
</evidence>
<dbReference type="CDD" id="cd07984">
    <property type="entry name" value="LPLAT_LABLAT-like"/>
    <property type="match status" value="1"/>
</dbReference>
<dbReference type="GO" id="GO:0009247">
    <property type="term" value="P:glycolipid biosynthetic process"/>
    <property type="evidence" value="ECO:0007669"/>
    <property type="project" value="UniProtKB-ARBA"/>
</dbReference>
<evidence type="ECO:0000313" key="7">
    <source>
        <dbReference type="EMBL" id="GEP68074.1"/>
    </source>
</evidence>
<dbReference type="InterPro" id="IPR004960">
    <property type="entry name" value="LipA_acyltrans"/>
</dbReference>
<keyword evidence="5" id="KW-0472">Membrane</keyword>
<sequence length="336" mass="36908">MDVARAYAIAWKVAGRVPGPVLRGVTNLAADVTWARRTSGVRRLEANIARVRPDLTGRALRRTTRAGMRSYMRYFGETFALSSWSPEQIAARVRATGVENLQPELDAGRTVLLALGHTGNWDLAGAWATVHLAPVTTVAERLEPEELFQEFLAFREGFGVRILPLTGGGDVFRELVRTARGGPGLLPLLADRDLTARGVEVDLAGRRARVAAGPASLAVTTGARLVTTLVRYERLHGARRRAARSPWGVVLEFGEPIPVPTDLPRAEQVRVVTQSWVDHFVEGVRRYPQDWHMLQRVFVEDLDTERYAATLAAQAPTGRRALEATSDQVHAEEGTG</sequence>
<proteinExistence type="predicted"/>
<name>A0A512PA48_9CELL</name>
<dbReference type="GO" id="GO:0016746">
    <property type="term" value="F:acyltransferase activity"/>
    <property type="evidence" value="ECO:0007669"/>
    <property type="project" value="UniProtKB-KW"/>
</dbReference>
<dbReference type="GO" id="GO:0005886">
    <property type="term" value="C:plasma membrane"/>
    <property type="evidence" value="ECO:0007669"/>
    <property type="project" value="UniProtKB-SubCell"/>
</dbReference>
<evidence type="ECO:0000256" key="3">
    <source>
        <dbReference type="ARBA" id="ARBA00022519"/>
    </source>
</evidence>
<dbReference type="RefSeq" id="WP_146951829.1">
    <property type="nucleotide sequence ID" value="NZ_BAABBJ010000015.1"/>
</dbReference>
<gene>
    <name evidence="7" type="ORF">CSO01_07890</name>
</gene>
<dbReference type="NCBIfam" id="NF005919">
    <property type="entry name" value="PRK07920.1"/>
    <property type="match status" value="1"/>
</dbReference>
<dbReference type="OrthoDB" id="9803456at2"/>
<accession>A0A512PA48</accession>
<evidence type="ECO:0000256" key="1">
    <source>
        <dbReference type="ARBA" id="ARBA00004533"/>
    </source>
</evidence>
<dbReference type="PANTHER" id="PTHR30606">
    <property type="entry name" value="LIPID A BIOSYNTHESIS LAUROYL ACYLTRANSFERASE"/>
    <property type="match status" value="1"/>
</dbReference>
<comment type="caution">
    <text evidence="7">The sequence shown here is derived from an EMBL/GenBank/DDBJ whole genome shotgun (WGS) entry which is preliminary data.</text>
</comment>
<dbReference type="PANTHER" id="PTHR30606:SF10">
    <property type="entry name" value="PHOSPHATIDYLINOSITOL MANNOSIDE ACYLTRANSFERASE"/>
    <property type="match status" value="1"/>
</dbReference>
<keyword evidence="6 7" id="KW-0012">Acyltransferase</keyword>
<dbReference type="EMBL" id="BKAL01000002">
    <property type="protein sequence ID" value="GEP68074.1"/>
    <property type="molecule type" value="Genomic_DNA"/>
</dbReference>
<keyword evidence="2" id="KW-1003">Cell membrane</keyword>